<evidence type="ECO:0000313" key="1">
    <source>
        <dbReference type="EMBL" id="GFP24220.1"/>
    </source>
</evidence>
<dbReference type="AlphaFoldDB" id="A0A6V8NXQ3"/>
<protein>
    <submittedName>
        <fullName evidence="1">Uncharacterized protein</fullName>
    </submittedName>
</protein>
<accession>A0A6V8NXQ3</accession>
<organism evidence="1 2">
    <name type="scientific">Candidatus Hakubella thermalkaliphila</name>
    <dbReference type="NCBI Taxonomy" id="2754717"/>
    <lineage>
        <taxon>Bacteria</taxon>
        <taxon>Bacillati</taxon>
        <taxon>Actinomycetota</taxon>
        <taxon>Actinomycetota incertae sedis</taxon>
        <taxon>Candidatus Hakubellales</taxon>
        <taxon>Candidatus Hakubellaceae</taxon>
        <taxon>Candidatus Hakubella</taxon>
    </lineage>
</organism>
<dbReference type="Gene3D" id="2.60.40.4350">
    <property type="match status" value="1"/>
</dbReference>
<dbReference type="InterPro" id="IPR019117">
    <property type="entry name" value="CRISPR-assoc_protein_Cmr3"/>
</dbReference>
<feature type="non-terminal residue" evidence="1">
    <location>
        <position position="277"/>
    </location>
</feature>
<name>A0A6V8NXQ3_9ACTN</name>
<dbReference type="Pfam" id="PF09700">
    <property type="entry name" value="Cas_Cmr3"/>
    <property type="match status" value="1"/>
</dbReference>
<sequence length="277" mass="31492">LADCSDLSRVSLQRLTTKCPDIVEEVQDRLMTSDESLVRYLCHEQDGQDEGNLSKLIADLFLSEPRLGIKRDRRLRTVATGMIYQVQHHRLQDEKSLAGLLVELIDAREAIPDRGLLRLGGDGRPAAYHKLIDPNDPQDQKAWWKTPRLRVIDKISQTGRFKAYLITPGLFRGGAIPDICCLRSAKVQGTLKVDGQKQTFSLVGACLGKKMEVGGWDIQKRQPKAMRRAVPPGSVYFFHFNNWPGPEEGRRWAKALWDSLHFKSWCSEEPWTDEQGQ</sequence>
<dbReference type="Proteomes" id="UP000585609">
    <property type="component" value="Unassembled WGS sequence"/>
</dbReference>
<dbReference type="EMBL" id="BLRW01000414">
    <property type="protein sequence ID" value="GFP24220.1"/>
    <property type="molecule type" value="Genomic_DNA"/>
</dbReference>
<comment type="caution">
    <text evidence="1">The sequence shown here is derived from an EMBL/GenBank/DDBJ whole genome shotgun (WGS) entry which is preliminary data.</text>
</comment>
<reference evidence="1 2" key="1">
    <citation type="journal article" date="2020" name="Front. Microbiol.">
        <title>Single-cell genomics of novel Actinobacteria with the Wood-Ljungdahl pathway discovered in a serpentinizing system.</title>
        <authorList>
            <person name="Merino N."/>
            <person name="Kawai M."/>
            <person name="Boyd E.S."/>
            <person name="Colman D.R."/>
            <person name="McGlynn S.E."/>
            <person name="Nealson K.H."/>
            <person name="Kurokawa K."/>
            <person name="Hongoh Y."/>
        </authorList>
    </citation>
    <scope>NUCLEOTIDE SEQUENCE [LARGE SCALE GENOMIC DNA]</scope>
    <source>
        <strain evidence="1 2">S09_30</strain>
    </source>
</reference>
<gene>
    <name evidence="1" type="ORF">HKBW3S09_01687</name>
</gene>
<evidence type="ECO:0000313" key="2">
    <source>
        <dbReference type="Proteomes" id="UP000585609"/>
    </source>
</evidence>
<feature type="non-terminal residue" evidence="1">
    <location>
        <position position="1"/>
    </location>
</feature>
<proteinExistence type="predicted"/>